<dbReference type="AlphaFoldDB" id="A0AAD1U804"/>
<evidence type="ECO:0000256" key="1">
    <source>
        <dbReference type="SAM" id="MobiDB-lite"/>
    </source>
</evidence>
<feature type="region of interest" description="Disordered" evidence="1">
    <location>
        <begin position="232"/>
        <end position="254"/>
    </location>
</feature>
<feature type="region of interest" description="Disordered" evidence="1">
    <location>
        <begin position="13"/>
        <end position="44"/>
    </location>
</feature>
<proteinExistence type="predicted"/>
<protein>
    <submittedName>
        <fullName evidence="2">Uncharacterized protein</fullName>
    </submittedName>
</protein>
<evidence type="ECO:0000313" key="2">
    <source>
        <dbReference type="EMBL" id="CAI2363050.1"/>
    </source>
</evidence>
<evidence type="ECO:0000313" key="3">
    <source>
        <dbReference type="Proteomes" id="UP001295684"/>
    </source>
</evidence>
<sequence>MYQYNLYPDVAGGRRENSVKKRAGSRLTDESSFVTRKKHGSDSPSKEIILRLPSTNDLLKKNREAVLKDMNRSFSFERQQDFPIRIGTKIIRKKKNLIPLVRMKSKGDTLKKVNIDSPQVKPFKNLKYISEQILSKLLRSNSTRNQNRTRAKIHDLKISTNTKSFVKIQKKESHPMLIKAIDTQSVSKGYSKQDPFQVSLKFREKVESLLQKNAGTRTSQNIFRSGFKIPHKKSLMKPKPASRNHSGLQKQGDTSNQQLINAFRHTSSKKLQIQPSKGDFKKRILDFSPNKFVRRKINIGKNLGGRSGKE</sequence>
<gene>
    <name evidence="2" type="ORF">ECRASSUSDP1_LOCUS4380</name>
</gene>
<dbReference type="Proteomes" id="UP001295684">
    <property type="component" value="Unassembled WGS sequence"/>
</dbReference>
<keyword evidence="3" id="KW-1185">Reference proteome</keyword>
<feature type="compositionally biased region" description="Basic residues" evidence="1">
    <location>
        <begin position="232"/>
        <end position="242"/>
    </location>
</feature>
<name>A0AAD1U804_EUPCR</name>
<accession>A0AAD1U804</accession>
<organism evidence="2 3">
    <name type="scientific">Euplotes crassus</name>
    <dbReference type="NCBI Taxonomy" id="5936"/>
    <lineage>
        <taxon>Eukaryota</taxon>
        <taxon>Sar</taxon>
        <taxon>Alveolata</taxon>
        <taxon>Ciliophora</taxon>
        <taxon>Intramacronucleata</taxon>
        <taxon>Spirotrichea</taxon>
        <taxon>Hypotrichia</taxon>
        <taxon>Euplotida</taxon>
        <taxon>Euplotidae</taxon>
        <taxon>Moneuplotes</taxon>
    </lineage>
</organism>
<reference evidence="2" key="1">
    <citation type="submission" date="2023-07" db="EMBL/GenBank/DDBJ databases">
        <authorList>
            <consortium name="AG Swart"/>
            <person name="Singh M."/>
            <person name="Singh A."/>
            <person name="Seah K."/>
            <person name="Emmerich C."/>
        </authorList>
    </citation>
    <scope>NUCLEOTIDE SEQUENCE</scope>
    <source>
        <strain evidence="2">DP1</strain>
    </source>
</reference>
<feature type="compositionally biased region" description="Polar residues" evidence="1">
    <location>
        <begin position="243"/>
        <end position="254"/>
    </location>
</feature>
<dbReference type="EMBL" id="CAMPGE010004202">
    <property type="protein sequence ID" value="CAI2363050.1"/>
    <property type="molecule type" value="Genomic_DNA"/>
</dbReference>
<comment type="caution">
    <text evidence="2">The sequence shown here is derived from an EMBL/GenBank/DDBJ whole genome shotgun (WGS) entry which is preliminary data.</text>
</comment>